<dbReference type="EMBL" id="CP003364">
    <property type="protein sequence ID" value="AGA26338.1"/>
    <property type="molecule type" value="Genomic_DNA"/>
</dbReference>
<evidence type="ECO:0000313" key="1">
    <source>
        <dbReference type="EMBL" id="AGA26338.1"/>
    </source>
</evidence>
<gene>
    <name evidence="1" type="ordered locus">Sinac_1985</name>
</gene>
<dbReference type="AlphaFoldDB" id="L0DBX2"/>
<dbReference type="eggNOG" id="COG2963">
    <property type="taxonomic scope" value="Bacteria"/>
</dbReference>
<name>L0DBX2_SINAD</name>
<dbReference type="HOGENOM" id="CLU_3205316_0_0_0"/>
<reference evidence="1 2" key="1">
    <citation type="submission" date="2012-02" db="EMBL/GenBank/DDBJ databases">
        <title>Complete sequence of chromosome of Singulisphaera acidiphila DSM 18658.</title>
        <authorList>
            <consortium name="US DOE Joint Genome Institute (JGI-PGF)"/>
            <person name="Lucas S."/>
            <person name="Copeland A."/>
            <person name="Lapidus A."/>
            <person name="Glavina del Rio T."/>
            <person name="Dalin E."/>
            <person name="Tice H."/>
            <person name="Bruce D."/>
            <person name="Goodwin L."/>
            <person name="Pitluck S."/>
            <person name="Peters L."/>
            <person name="Ovchinnikova G."/>
            <person name="Chertkov O."/>
            <person name="Kyrpides N."/>
            <person name="Mavromatis K."/>
            <person name="Ivanova N."/>
            <person name="Brettin T."/>
            <person name="Detter J.C."/>
            <person name="Han C."/>
            <person name="Larimer F."/>
            <person name="Land M."/>
            <person name="Hauser L."/>
            <person name="Markowitz V."/>
            <person name="Cheng J.-F."/>
            <person name="Hugenholtz P."/>
            <person name="Woyke T."/>
            <person name="Wu D."/>
            <person name="Tindall B."/>
            <person name="Pomrenke H."/>
            <person name="Brambilla E."/>
            <person name="Klenk H.-P."/>
            <person name="Eisen J.A."/>
        </authorList>
    </citation>
    <scope>NUCLEOTIDE SEQUENCE [LARGE SCALE GENOMIC DNA]</scope>
    <source>
        <strain evidence="2">ATCC BAA-1392 / DSM 18658 / VKM B-2454 / MOB10</strain>
    </source>
</reference>
<protein>
    <recommendedName>
        <fullName evidence="3">Transposase</fullName>
    </recommendedName>
</protein>
<dbReference type="RefSeq" id="WP_015245505.1">
    <property type="nucleotide sequence ID" value="NC_019892.1"/>
</dbReference>
<dbReference type="Proteomes" id="UP000010798">
    <property type="component" value="Chromosome"/>
</dbReference>
<accession>L0DBX2</accession>
<dbReference type="KEGG" id="saci:Sinac_1985"/>
<evidence type="ECO:0008006" key="3">
    <source>
        <dbReference type="Google" id="ProtNLM"/>
    </source>
</evidence>
<dbReference type="InterPro" id="IPR010921">
    <property type="entry name" value="Trp_repressor/repl_initiator"/>
</dbReference>
<keyword evidence="2" id="KW-1185">Reference proteome</keyword>
<proteinExistence type="predicted"/>
<sequence length="45" mass="5296">MRKARKNDTPVEKVAILKRHPIDRVPISDLCNEYQLSPTLFSTWQ</sequence>
<organism evidence="1 2">
    <name type="scientific">Singulisphaera acidiphila (strain ATCC BAA-1392 / DSM 18658 / VKM B-2454 / MOB10)</name>
    <dbReference type="NCBI Taxonomy" id="886293"/>
    <lineage>
        <taxon>Bacteria</taxon>
        <taxon>Pseudomonadati</taxon>
        <taxon>Planctomycetota</taxon>
        <taxon>Planctomycetia</taxon>
        <taxon>Isosphaerales</taxon>
        <taxon>Isosphaeraceae</taxon>
        <taxon>Singulisphaera</taxon>
    </lineage>
</organism>
<evidence type="ECO:0000313" key="2">
    <source>
        <dbReference type="Proteomes" id="UP000010798"/>
    </source>
</evidence>
<dbReference type="GO" id="GO:0043565">
    <property type="term" value="F:sequence-specific DNA binding"/>
    <property type="evidence" value="ECO:0007669"/>
    <property type="project" value="InterPro"/>
</dbReference>
<dbReference type="SUPFAM" id="SSF48295">
    <property type="entry name" value="TrpR-like"/>
    <property type="match status" value="1"/>
</dbReference>